<name>A0A3N1XZC4_9FIRM</name>
<dbReference type="NCBIfam" id="TIGR00277">
    <property type="entry name" value="HDIG"/>
    <property type="match status" value="1"/>
</dbReference>
<feature type="domain" description="HD-GYP" evidence="1">
    <location>
        <begin position="127"/>
        <end position="322"/>
    </location>
</feature>
<evidence type="ECO:0000259" key="1">
    <source>
        <dbReference type="PROSITE" id="PS51832"/>
    </source>
</evidence>
<proteinExistence type="predicted"/>
<dbReference type="AlphaFoldDB" id="A0A3N1XZC4"/>
<dbReference type="SMART" id="SM00471">
    <property type="entry name" value="HDc"/>
    <property type="match status" value="1"/>
</dbReference>
<gene>
    <name evidence="2" type="ORF">EDD66_101561</name>
</gene>
<keyword evidence="3" id="KW-1185">Reference proteome</keyword>
<reference evidence="2 3" key="1">
    <citation type="submission" date="2018-11" db="EMBL/GenBank/DDBJ databases">
        <title>Genomic Encyclopedia of Type Strains, Phase IV (KMG-IV): sequencing the most valuable type-strain genomes for metagenomic binning, comparative biology and taxonomic classification.</title>
        <authorList>
            <person name="Goeker M."/>
        </authorList>
    </citation>
    <scope>NUCLEOTIDE SEQUENCE [LARGE SCALE GENOMIC DNA]</scope>
    <source>
        <strain evidence="2 3">DSM 26537</strain>
    </source>
</reference>
<dbReference type="Pfam" id="PF13487">
    <property type="entry name" value="HD_5"/>
    <property type="match status" value="1"/>
</dbReference>
<evidence type="ECO:0000313" key="3">
    <source>
        <dbReference type="Proteomes" id="UP000273083"/>
    </source>
</evidence>
<dbReference type="EMBL" id="RJVG01000001">
    <property type="protein sequence ID" value="ROR31940.1"/>
    <property type="molecule type" value="Genomic_DNA"/>
</dbReference>
<sequence>MLCKKILASEAVPGMIAADDVYTFNNILIIGKNTCLTDRIITRLKFYSVFEISVFIEDEVKVNDINLQSTESKLHAAQIRKTPEFRKFVTSFKDNVNDFKTTIDDVVLNDTDFNLDQLLDHTNKVLSESRNGLHVLNMLHSTRKFDDLTYVHSLNVSLICNVFGGWLKLPDEDIRVLTTCGLLHDIGKIKVPAKIIKKPSKLTDVEFLAVKMHTIKGYNILKNKTLDQRIINSALMHHERCDGSGYPNALIGDQIDDFAKIVAIADVYDAMTSARVYRGPLCPFEVIELFEAEGYQKYDPHYLLTFLDGIVQTYMHNDVRLSTGQKGKIVMLNKNALTKPIIQIGKSFIDLSKHPDISIMEVI</sequence>
<keyword evidence="2" id="KW-0808">Transferase</keyword>
<dbReference type="PANTHER" id="PTHR43155:SF2">
    <property type="entry name" value="CYCLIC DI-GMP PHOSPHODIESTERASE PA4108"/>
    <property type="match status" value="1"/>
</dbReference>
<dbReference type="PROSITE" id="PS51832">
    <property type="entry name" value="HD_GYP"/>
    <property type="match status" value="1"/>
</dbReference>
<dbReference type="Proteomes" id="UP000273083">
    <property type="component" value="Unassembled WGS sequence"/>
</dbReference>
<dbReference type="InterPro" id="IPR037522">
    <property type="entry name" value="HD_GYP_dom"/>
</dbReference>
<dbReference type="OrthoDB" id="9804747at2"/>
<organism evidence="2 3">
    <name type="scientific">Mobilisporobacter senegalensis</name>
    <dbReference type="NCBI Taxonomy" id="1329262"/>
    <lineage>
        <taxon>Bacteria</taxon>
        <taxon>Bacillati</taxon>
        <taxon>Bacillota</taxon>
        <taxon>Clostridia</taxon>
        <taxon>Lachnospirales</taxon>
        <taxon>Lachnospiraceae</taxon>
        <taxon>Mobilisporobacter</taxon>
    </lineage>
</organism>
<evidence type="ECO:0000313" key="2">
    <source>
        <dbReference type="EMBL" id="ROR31940.1"/>
    </source>
</evidence>
<dbReference type="RefSeq" id="WP_123608022.1">
    <property type="nucleotide sequence ID" value="NZ_RJVG01000001.1"/>
</dbReference>
<dbReference type="PANTHER" id="PTHR43155">
    <property type="entry name" value="CYCLIC DI-GMP PHOSPHODIESTERASE PA4108-RELATED"/>
    <property type="match status" value="1"/>
</dbReference>
<dbReference type="SUPFAM" id="SSF109604">
    <property type="entry name" value="HD-domain/PDEase-like"/>
    <property type="match status" value="1"/>
</dbReference>
<protein>
    <submittedName>
        <fullName evidence="2">Putative nucleotidyltransferase with HDIG domain</fullName>
    </submittedName>
</protein>
<dbReference type="InterPro" id="IPR006675">
    <property type="entry name" value="HDIG_dom"/>
</dbReference>
<dbReference type="Gene3D" id="1.10.3210.10">
    <property type="entry name" value="Hypothetical protein af1432"/>
    <property type="match status" value="1"/>
</dbReference>
<accession>A0A3N1XZC4</accession>
<dbReference type="CDD" id="cd00077">
    <property type="entry name" value="HDc"/>
    <property type="match status" value="1"/>
</dbReference>
<dbReference type="InterPro" id="IPR003607">
    <property type="entry name" value="HD/PDEase_dom"/>
</dbReference>
<comment type="caution">
    <text evidence="2">The sequence shown here is derived from an EMBL/GenBank/DDBJ whole genome shotgun (WGS) entry which is preliminary data.</text>
</comment>
<dbReference type="GO" id="GO:0016740">
    <property type="term" value="F:transferase activity"/>
    <property type="evidence" value="ECO:0007669"/>
    <property type="project" value="UniProtKB-KW"/>
</dbReference>